<organism evidence="1 2">
    <name type="scientific">Planococcus dechangensis</name>
    <dbReference type="NCBI Taxonomy" id="1176255"/>
    <lineage>
        <taxon>Bacteria</taxon>
        <taxon>Bacillati</taxon>
        <taxon>Bacillota</taxon>
        <taxon>Bacilli</taxon>
        <taxon>Bacillales</taxon>
        <taxon>Caryophanaceae</taxon>
        <taxon>Planococcus</taxon>
    </lineage>
</organism>
<evidence type="ECO:0000313" key="1">
    <source>
        <dbReference type="EMBL" id="MFC4713470.1"/>
    </source>
</evidence>
<reference evidence="2" key="1">
    <citation type="journal article" date="2019" name="Int. J. Syst. Evol. Microbiol.">
        <title>The Global Catalogue of Microorganisms (GCM) 10K type strain sequencing project: providing services to taxonomists for standard genome sequencing and annotation.</title>
        <authorList>
            <consortium name="The Broad Institute Genomics Platform"/>
            <consortium name="The Broad Institute Genome Sequencing Center for Infectious Disease"/>
            <person name="Wu L."/>
            <person name="Ma J."/>
        </authorList>
    </citation>
    <scope>NUCLEOTIDE SEQUENCE [LARGE SCALE GENOMIC DNA]</scope>
    <source>
        <strain evidence="2">CGMCC 1.12151</strain>
    </source>
</reference>
<sequence>MNEELRIAEEMQRVLNATFEFREGKFHFNKTKQLEIFLGTSRFLFKLDCEISFEHLQQDGAAINKATMYLLPEEVLAFVEALRKFPFPIAFRQRFYLNPHIVELSIESLEPPKAFAQRLSAALSEID</sequence>
<name>A0ABV9MD02_9BACL</name>
<proteinExistence type="predicted"/>
<dbReference type="Proteomes" id="UP001595932">
    <property type="component" value="Unassembled WGS sequence"/>
</dbReference>
<evidence type="ECO:0000313" key="2">
    <source>
        <dbReference type="Proteomes" id="UP001595932"/>
    </source>
</evidence>
<dbReference type="RefSeq" id="WP_377279180.1">
    <property type="nucleotide sequence ID" value="NZ_JBHSGL010000005.1"/>
</dbReference>
<dbReference type="EMBL" id="JBHSGL010000005">
    <property type="protein sequence ID" value="MFC4713470.1"/>
    <property type="molecule type" value="Genomic_DNA"/>
</dbReference>
<gene>
    <name evidence="1" type="ORF">ACFO5U_11375</name>
</gene>
<comment type="caution">
    <text evidence="1">The sequence shown here is derived from an EMBL/GenBank/DDBJ whole genome shotgun (WGS) entry which is preliminary data.</text>
</comment>
<accession>A0ABV9MD02</accession>
<evidence type="ECO:0008006" key="3">
    <source>
        <dbReference type="Google" id="ProtNLM"/>
    </source>
</evidence>
<keyword evidence="2" id="KW-1185">Reference proteome</keyword>
<protein>
    <recommendedName>
        <fullName evidence="3">DUF1259 domain-containing protein</fullName>
    </recommendedName>
</protein>